<dbReference type="Proteomes" id="UP001281761">
    <property type="component" value="Unassembled WGS sequence"/>
</dbReference>
<evidence type="ECO:0000313" key="2">
    <source>
        <dbReference type="EMBL" id="KAK2951460.1"/>
    </source>
</evidence>
<gene>
    <name evidence="2" type="ORF">BLNAU_13617</name>
</gene>
<name>A0ABQ9XMU9_9EUKA</name>
<proteinExistence type="predicted"/>
<feature type="compositionally biased region" description="Basic and acidic residues" evidence="1">
    <location>
        <begin position="171"/>
        <end position="180"/>
    </location>
</feature>
<dbReference type="EMBL" id="JARBJD010000118">
    <property type="protein sequence ID" value="KAK2951460.1"/>
    <property type="molecule type" value="Genomic_DNA"/>
</dbReference>
<feature type="compositionally biased region" description="Basic and acidic residues" evidence="1">
    <location>
        <begin position="132"/>
        <end position="164"/>
    </location>
</feature>
<evidence type="ECO:0000256" key="1">
    <source>
        <dbReference type="SAM" id="MobiDB-lite"/>
    </source>
</evidence>
<protein>
    <submittedName>
        <fullName evidence="2">Uncharacterized protein</fullName>
    </submittedName>
</protein>
<keyword evidence="3" id="KW-1185">Reference proteome</keyword>
<evidence type="ECO:0000313" key="3">
    <source>
        <dbReference type="Proteomes" id="UP001281761"/>
    </source>
</evidence>
<sequence>MDNQLDTSDTAALSTILRPTPIPLSLTRSHRQRPSPTHSALHLISSRREVPSIDSPKSTSRTQLRRKPSTIGCCVSRSGETCFSCQLVAQPLAHAHVSIAIVLTPRHAKQTVIRHHPDCSSRCVGQAEDRGNMRHAAGHEDSERANDADSVHHTHCRGEGDKLDVFGGSQKSERSDKSEPCVDCVGGTGREFDCSLSTVPSVVFHSDPSASPSKLNALHTSKLTRTTSMLDNAPSVSTITSTPRLAECEDLMEYSVLSILYESSIIRSLSRAAVQLNQSFLQKPPKVKRTAPNSTPISFTMSTSSGSHPTLSTLSDLERCSTKKQADLLQNEALLRSLIHQQEHVQFHSDAILVARHNCDPTVRHATHQPVHTTRFEGVRDAAPSVARFLSARDLGIVQPLQHATIADRLSVSVDVVQLAESSANVELLTTSCFSTPPSASHLPLPFPPALIRLPLSTLLTLSFSDQIAVLRHLNPTQDRAAISATTSPSSEQKRDFTSPSSASSGTDINRRLSSRSPKSASTASSRLESVEELNEEPKTADERFRSSDELRQDSALPASMYVADELATVHVETSPRSSTEDHPPSVHLTHNIVAVRRHIRQWNDSCCVSVTLPKENPVVVEHRYRYRLSLHSVFIPHNHATFDSTDFVHSETEQTAATTQSLFIDVSIISSKGQHTNAITANPNRDDYILILFRVVPCRLLVRIRRRRIHTNLFLGVICQTMTSRSRAGKNEQQIRAEHEELSAQKMIKNK</sequence>
<feature type="region of interest" description="Disordered" evidence="1">
    <location>
        <begin position="22"/>
        <end position="69"/>
    </location>
</feature>
<feature type="region of interest" description="Disordered" evidence="1">
    <location>
        <begin position="481"/>
        <end position="552"/>
    </location>
</feature>
<comment type="caution">
    <text evidence="2">The sequence shown here is derived from an EMBL/GenBank/DDBJ whole genome shotgun (WGS) entry which is preliminary data.</text>
</comment>
<feature type="region of interest" description="Disordered" evidence="1">
    <location>
        <begin position="285"/>
        <end position="313"/>
    </location>
</feature>
<organism evidence="2 3">
    <name type="scientific">Blattamonas nauphoetae</name>
    <dbReference type="NCBI Taxonomy" id="2049346"/>
    <lineage>
        <taxon>Eukaryota</taxon>
        <taxon>Metamonada</taxon>
        <taxon>Preaxostyla</taxon>
        <taxon>Oxymonadida</taxon>
        <taxon>Blattamonas</taxon>
    </lineage>
</organism>
<feature type="region of interest" description="Disordered" evidence="1">
    <location>
        <begin position="132"/>
        <end position="180"/>
    </location>
</feature>
<accession>A0ABQ9XMU9</accession>
<feature type="compositionally biased region" description="Polar residues" evidence="1">
    <location>
        <begin position="291"/>
        <end position="313"/>
    </location>
</feature>
<reference evidence="2 3" key="1">
    <citation type="journal article" date="2022" name="bioRxiv">
        <title>Genomics of Preaxostyla Flagellates Illuminates Evolutionary Transitions and the Path Towards Mitochondrial Loss.</title>
        <authorList>
            <person name="Novak L.V.F."/>
            <person name="Treitli S.C."/>
            <person name="Pyrih J."/>
            <person name="Halakuc P."/>
            <person name="Pipaliya S.V."/>
            <person name="Vacek V."/>
            <person name="Brzon O."/>
            <person name="Soukal P."/>
            <person name="Eme L."/>
            <person name="Dacks J.B."/>
            <person name="Karnkowska A."/>
            <person name="Elias M."/>
            <person name="Hampl V."/>
        </authorList>
    </citation>
    <scope>NUCLEOTIDE SEQUENCE [LARGE SCALE GENOMIC DNA]</scope>
    <source>
        <strain evidence="2">NAU3</strain>
        <tissue evidence="2">Gut</tissue>
    </source>
</reference>
<feature type="compositionally biased region" description="Basic and acidic residues" evidence="1">
    <location>
        <begin position="536"/>
        <end position="552"/>
    </location>
</feature>
<feature type="compositionally biased region" description="Polar residues" evidence="1">
    <location>
        <begin position="498"/>
        <end position="508"/>
    </location>
</feature>
<feature type="compositionally biased region" description="Low complexity" evidence="1">
    <location>
        <begin position="515"/>
        <end position="528"/>
    </location>
</feature>